<dbReference type="GO" id="GO:0016020">
    <property type="term" value="C:membrane"/>
    <property type="evidence" value="ECO:0007669"/>
    <property type="project" value="TreeGrafter"/>
</dbReference>
<dbReference type="PRINTS" id="PR00756">
    <property type="entry name" value="ALADIPTASE"/>
</dbReference>
<dbReference type="Pfam" id="PF01433">
    <property type="entry name" value="Peptidase_M1"/>
    <property type="match status" value="1"/>
</dbReference>
<evidence type="ECO:0000256" key="8">
    <source>
        <dbReference type="ARBA" id="ARBA00022723"/>
    </source>
</evidence>
<dbReference type="SUPFAM" id="SSF63737">
    <property type="entry name" value="Leukotriene A4 hydrolase N-terminal domain"/>
    <property type="match status" value="1"/>
</dbReference>
<evidence type="ECO:0000256" key="6">
    <source>
        <dbReference type="ARBA" id="ARBA00022438"/>
    </source>
</evidence>
<evidence type="ECO:0000256" key="2">
    <source>
        <dbReference type="ARBA" id="ARBA00001947"/>
    </source>
</evidence>
<evidence type="ECO:0000256" key="11">
    <source>
        <dbReference type="ARBA" id="ARBA00023049"/>
    </source>
</evidence>
<evidence type="ECO:0000313" key="15">
    <source>
        <dbReference type="EMBL" id="SFD76734.1"/>
    </source>
</evidence>
<comment type="catalytic activity">
    <reaction evidence="1">
        <text>Release of an N-terminal amino acid, Xaa-|-Yaa- from a peptide, amide or arylamide. Xaa is preferably Ala, but may be most amino acids including Pro (slow action). When a terminal hydrophobic residue is followed by a prolyl residue, the two may be released as an intact Xaa-Pro dipeptide.</text>
        <dbReference type="EC" id="3.4.11.2"/>
    </reaction>
</comment>
<sequence length="566" mass="63447">MKKTLIAATCSLLAACATQAPLTEHTVNSGAPRSPDQLALEFDKADLSLRIDPASRSIRGDALLTFGTRAPTDRIELDLDRNLPIEAIEVDGQLLPATGWSNPEGRLTVRLPQRLEPGRQATIRVRYQGKPHVAKNAPWDGGFVWSQTPDGQPWVASAVQGEGCDLFWPCIDHPTGKPKLLDQHIAVPAPLVAAGNGVAMGMDEADGWRTWHWRTKHPSTYGIAINVGPYKVLEGSYASRYGNSIPLRMWYLPQSEKGAAELFTEFPQMLDFFEGTIGPYPFGDEKMGVVETPHKGMEHQTINAYGNKYAKTAYGYDELLQHEFAHEWFGNQLTNADWDDMWLHEGLGSYMQPLYMQHLRGNQEYFASLMQQRAGIENKAPIVSGKPKREEDVYSTERGGPGQDIYTKGSLVMHTLRGLLGDEAFFRTVREVVYGSADPKPGQIAPRYGTTVEFIAIAERVSGRKLDWFFQAYLYQKGLPELVASRNGSSLQLAWKTEKGTPFPMPLEVRVGERVVTLPMADGRGSVEVKDRESVTLDPNSRILKREEHIERFQKYKEEQKKKRKT</sequence>
<evidence type="ECO:0000256" key="9">
    <source>
        <dbReference type="ARBA" id="ARBA00022801"/>
    </source>
</evidence>
<feature type="domain" description="Peptidase M1 membrane alanine aminopeptidase" evidence="13">
    <location>
        <begin position="317"/>
        <end position="432"/>
    </location>
</feature>
<dbReference type="Gene3D" id="1.10.390.10">
    <property type="entry name" value="Neutral Protease Domain 2"/>
    <property type="match status" value="1"/>
</dbReference>
<dbReference type="GO" id="GO:0070006">
    <property type="term" value="F:metalloaminopeptidase activity"/>
    <property type="evidence" value="ECO:0007669"/>
    <property type="project" value="TreeGrafter"/>
</dbReference>
<dbReference type="EC" id="3.4.11.2" evidence="4"/>
<dbReference type="GO" id="GO:0042277">
    <property type="term" value="F:peptide binding"/>
    <property type="evidence" value="ECO:0007669"/>
    <property type="project" value="TreeGrafter"/>
</dbReference>
<keyword evidence="7" id="KW-0645">Protease</keyword>
<gene>
    <name evidence="15" type="ORF">SAMN05216204_13711</name>
</gene>
<comment type="cofactor">
    <cofactor evidence="2">
        <name>Zn(2+)</name>
        <dbReference type="ChEBI" id="CHEBI:29105"/>
    </cofactor>
</comment>
<dbReference type="EMBL" id="FOLD01000037">
    <property type="protein sequence ID" value="SFD76734.1"/>
    <property type="molecule type" value="Genomic_DNA"/>
</dbReference>
<keyword evidence="9" id="KW-0378">Hydrolase</keyword>
<accession>A0A1I1V1D4</accession>
<keyword evidence="12" id="KW-0732">Signal</keyword>
<name>A0A1I1V1D4_9BURK</name>
<reference evidence="16" key="1">
    <citation type="submission" date="2016-10" db="EMBL/GenBank/DDBJ databases">
        <authorList>
            <person name="Varghese N."/>
            <person name="Submissions S."/>
        </authorList>
    </citation>
    <scope>NUCLEOTIDE SEQUENCE [LARGE SCALE GENOMIC DNA]</scope>
    <source>
        <strain evidence="16">CGMCC 1.12041</strain>
    </source>
</reference>
<dbReference type="GO" id="GO:0005737">
    <property type="term" value="C:cytoplasm"/>
    <property type="evidence" value="ECO:0007669"/>
    <property type="project" value="TreeGrafter"/>
</dbReference>
<dbReference type="AlphaFoldDB" id="A0A1I1V1D4"/>
<dbReference type="Gene3D" id="2.60.40.1730">
    <property type="entry name" value="tricorn interacting facor f3 domain"/>
    <property type="match status" value="1"/>
</dbReference>
<evidence type="ECO:0000256" key="3">
    <source>
        <dbReference type="ARBA" id="ARBA00010136"/>
    </source>
</evidence>
<evidence type="ECO:0000256" key="10">
    <source>
        <dbReference type="ARBA" id="ARBA00022833"/>
    </source>
</evidence>
<keyword evidence="6" id="KW-0031">Aminopeptidase</keyword>
<dbReference type="STRING" id="1164594.SAMN05216204_13711"/>
<keyword evidence="16" id="KW-1185">Reference proteome</keyword>
<dbReference type="GO" id="GO:0016285">
    <property type="term" value="F:alanyl aminopeptidase activity"/>
    <property type="evidence" value="ECO:0007669"/>
    <property type="project" value="UniProtKB-EC"/>
</dbReference>
<dbReference type="InterPro" id="IPR027268">
    <property type="entry name" value="Peptidase_M4/M1_CTD_sf"/>
</dbReference>
<feature type="domain" description="Aminopeptidase N-like N-terminal" evidence="14">
    <location>
        <begin position="46"/>
        <end position="220"/>
    </location>
</feature>
<feature type="chain" id="PRO_5011435414" description="Aminopeptidase N" evidence="12">
    <location>
        <begin position="21"/>
        <end position="566"/>
    </location>
</feature>
<evidence type="ECO:0000256" key="4">
    <source>
        <dbReference type="ARBA" id="ARBA00012564"/>
    </source>
</evidence>
<dbReference type="InterPro" id="IPR042097">
    <property type="entry name" value="Aminopeptidase_N-like_N_sf"/>
</dbReference>
<protein>
    <recommendedName>
        <fullName evidence="5">Aminopeptidase N</fullName>
        <ecNumber evidence="4">3.4.11.2</ecNumber>
    </recommendedName>
</protein>
<evidence type="ECO:0000313" key="16">
    <source>
        <dbReference type="Proteomes" id="UP000198639"/>
    </source>
</evidence>
<dbReference type="InterPro" id="IPR001930">
    <property type="entry name" value="Peptidase_M1"/>
</dbReference>
<dbReference type="PROSITE" id="PS51257">
    <property type="entry name" value="PROKAR_LIPOPROTEIN"/>
    <property type="match status" value="1"/>
</dbReference>
<dbReference type="Proteomes" id="UP000198639">
    <property type="component" value="Unassembled WGS sequence"/>
</dbReference>
<dbReference type="OrthoDB" id="100605at2"/>
<evidence type="ECO:0000256" key="1">
    <source>
        <dbReference type="ARBA" id="ARBA00000098"/>
    </source>
</evidence>
<comment type="similarity">
    <text evidence="3">Belongs to the peptidase M1 family.</text>
</comment>
<evidence type="ECO:0000259" key="13">
    <source>
        <dbReference type="Pfam" id="PF01433"/>
    </source>
</evidence>
<dbReference type="SUPFAM" id="SSF55486">
    <property type="entry name" value="Metalloproteases ('zincins'), catalytic domain"/>
    <property type="match status" value="1"/>
</dbReference>
<dbReference type="InterPro" id="IPR045357">
    <property type="entry name" value="Aminopeptidase_N-like_N"/>
</dbReference>
<organism evidence="15 16">
    <name type="scientific">Massilia yuzhufengensis</name>
    <dbReference type="NCBI Taxonomy" id="1164594"/>
    <lineage>
        <taxon>Bacteria</taxon>
        <taxon>Pseudomonadati</taxon>
        <taxon>Pseudomonadota</taxon>
        <taxon>Betaproteobacteria</taxon>
        <taxon>Burkholderiales</taxon>
        <taxon>Oxalobacteraceae</taxon>
        <taxon>Telluria group</taxon>
        <taxon>Massilia</taxon>
    </lineage>
</organism>
<dbReference type="InterPro" id="IPR014782">
    <property type="entry name" value="Peptidase_M1_dom"/>
</dbReference>
<proteinExistence type="inferred from homology"/>
<evidence type="ECO:0000256" key="7">
    <source>
        <dbReference type="ARBA" id="ARBA00022670"/>
    </source>
</evidence>
<dbReference type="GO" id="GO:0043171">
    <property type="term" value="P:peptide catabolic process"/>
    <property type="evidence" value="ECO:0007669"/>
    <property type="project" value="TreeGrafter"/>
</dbReference>
<keyword evidence="10" id="KW-0862">Zinc</keyword>
<keyword evidence="11" id="KW-0482">Metalloprotease</keyword>
<dbReference type="InterPro" id="IPR050344">
    <property type="entry name" value="Peptidase_M1_aminopeptidases"/>
</dbReference>
<dbReference type="RefSeq" id="WP_091876675.1">
    <property type="nucleotide sequence ID" value="NZ_FOLD01000037.1"/>
</dbReference>
<dbReference type="GO" id="GO:0008270">
    <property type="term" value="F:zinc ion binding"/>
    <property type="evidence" value="ECO:0007669"/>
    <property type="project" value="InterPro"/>
</dbReference>
<evidence type="ECO:0000259" key="14">
    <source>
        <dbReference type="Pfam" id="PF17900"/>
    </source>
</evidence>
<evidence type="ECO:0000256" key="12">
    <source>
        <dbReference type="SAM" id="SignalP"/>
    </source>
</evidence>
<dbReference type="Pfam" id="PF17900">
    <property type="entry name" value="Peptidase_M1_N"/>
    <property type="match status" value="1"/>
</dbReference>
<dbReference type="GO" id="GO:0006508">
    <property type="term" value="P:proteolysis"/>
    <property type="evidence" value="ECO:0007669"/>
    <property type="project" value="UniProtKB-KW"/>
</dbReference>
<evidence type="ECO:0000256" key="5">
    <source>
        <dbReference type="ARBA" id="ARBA00015611"/>
    </source>
</evidence>
<dbReference type="PANTHER" id="PTHR11533">
    <property type="entry name" value="PROTEASE M1 ZINC METALLOPROTEASE"/>
    <property type="match status" value="1"/>
</dbReference>
<keyword evidence="8" id="KW-0479">Metal-binding</keyword>
<dbReference type="CDD" id="cd09603">
    <property type="entry name" value="M1_APN_like"/>
    <property type="match status" value="1"/>
</dbReference>
<dbReference type="GO" id="GO:0005615">
    <property type="term" value="C:extracellular space"/>
    <property type="evidence" value="ECO:0007669"/>
    <property type="project" value="TreeGrafter"/>
</dbReference>
<feature type="signal peptide" evidence="12">
    <location>
        <begin position="1"/>
        <end position="20"/>
    </location>
</feature>
<dbReference type="PANTHER" id="PTHR11533:SF174">
    <property type="entry name" value="PUROMYCIN-SENSITIVE AMINOPEPTIDASE-RELATED"/>
    <property type="match status" value="1"/>
</dbReference>